<evidence type="ECO:0000313" key="2">
    <source>
        <dbReference type="Proteomes" id="UP000593875"/>
    </source>
</evidence>
<dbReference type="AlphaFoldDB" id="A0A7L9U3N3"/>
<organism evidence="1 2">
    <name type="scientific">Massilia litorea</name>
    <dbReference type="NCBI Taxonomy" id="2769491"/>
    <lineage>
        <taxon>Bacteria</taxon>
        <taxon>Pseudomonadati</taxon>
        <taxon>Pseudomonadota</taxon>
        <taxon>Betaproteobacteria</taxon>
        <taxon>Burkholderiales</taxon>
        <taxon>Oxalobacteraceae</taxon>
        <taxon>Telluria group</taxon>
        <taxon>Massilia</taxon>
    </lineage>
</organism>
<dbReference type="EMBL" id="CP062941">
    <property type="protein sequence ID" value="QOL48636.1"/>
    <property type="molecule type" value="Genomic_DNA"/>
</dbReference>
<gene>
    <name evidence="1" type="ORF">LPB04_16935</name>
</gene>
<accession>A0A7L9U3N3</accession>
<sequence>MTVKVYRYAQYAFDHDENLSHGYATMGYIVLNKLTAIPDSEMDVDPAHVDEEGRYLGLNGSRPA</sequence>
<keyword evidence="2" id="KW-1185">Reference proteome</keyword>
<protein>
    <submittedName>
        <fullName evidence="1">Uncharacterized protein</fullName>
    </submittedName>
</protein>
<proteinExistence type="predicted"/>
<reference evidence="1 2" key="1">
    <citation type="submission" date="2020-10" db="EMBL/GenBank/DDBJ databases">
        <title>Genome sequencing of Massilia sp. LPB0304.</title>
        <authorList>
            <person name="Kim J."/>
        </authorList>
    </citation>
    <scope>NUCLEOTIDE SEQUENCE [LARGE SCALE GENOMIC DNA]</scope>
    <source>
        <strain evidence="1 2">LPB0304</strain>
    </source>
</reference>
<dbReference type="RefSeq" id="WP_193685679.1">
    <property type="nucleotide sequence ID" value="NZ_CP062941.1"/>
</dbReference>
<dbReference type="Proteomes" id="UP000593875">
    <property type="component" value="Chromosome"/>
</dbReference>
<dbReference type="KEGG" id="mlir:LPB04_16935"/>
<name>A0A7L9U3N3_9BURK</name>
<evidence type="ECO:0000313" key="1">
    <source>
        <dbReference type="EMBL" id="QOL48636.1"/>
    </source>
</evidence>